<accession>A0A0D3F2B9</accession>
<organism evidence="2">
    <name type="scientific">Oryza barthii</name>
    <dbReference type="NCBI Taxonomy" id="65489"/>
    <lineage>
        <taxon>Eukaryota</taxon>
        <taxon>Viridiplantae</taxon>
        <taxon>Streptophyta</taxon>
        <taxon>Embryophyta</taxon>
        <taxon>Tracheophyta</taxon>
        <taxon>Spermatophyta</taxon>
        <taxon>Magnoliopsida</taxon>
        <taxon>Liliopsida</taxon>
        <taxon>Poales</taxon>
        <taxon>Poaceae</taxon>
        <taxon>BOP clade</taxon>
        <taxon>Oryzoideae</taxon>
        <taxon>Oryzeae</taxon>
        <taxon>Oryzinae</taxon>
        <taxon>Oryza</taxon>
    </lineage>
</organism>
<dbReference type="Proteomes" id="UP000026960">
    <property type="component" value="Chromosome 2"/>
</dbReference>
<evidence type="ECO:0000313" key="2">
    <source>
        <dbReference type="EnsemblPlants" id="OBART02G08360.1"/>
    </source>
</evidence>
<name>A0A0D3F2B9_9ORYZ</name>
<dbReference type="PaxDb" id="65489-OBART02G08360.1"/>
<keyword evidence="1" id="KW-0732">Signal</keyword>
<keyword evidence="3" id="KW-1185">Reference proteome</keyword>
<dbReference type="HOGENOM" id="CLU_2907622_0_0_1"/>
<proteinExistence type="predicted"/>
<feature type="signal peptide" evidence="1">
    <location>
        <begin position="1"/>
        <end position="33"/>
    </location>
</feature>
<evidence type="ECO:0000256" key="1">
    <source>
        <dbReference type="SAM" id="SignalP"/>
    </source>
</evidence>
<dbReference type="Gramene" id="OBART02G08360.1">
    <property type="protein sequence ID" value="OBART02G08360.1"/>
    <property type="gene ID" value="OBART02G08360"/>
</dbReference>
<dbReference type="EnsemblPlants" id="OBART02G08360.1">
    <property type="protein sequence ID" value="OBART02G08360.1"/>
    <property type="gene ID" value="OBART02G08360"/>
</dbReference>
<feature type="chain" id="PRO_5002261787" evidence="1">
    <location>
        <begin position="34"/>
        <end position="62"/>
    </location>
</feature>
<reference evidence="2" key="1">
    <citation type="journal article" date="2009" name="Rice">
        <title>De Novo Next Generation Sequencing of Plant Genomes.</title>
        <authorList>
            <person name="Rounsley S."/>
            <person name="Marri P.R."/>
            <person name="Yu Y."/>
            <person name="He R."/>
            <person name="Sisneros N."/>
            <person name="Goicoechea J.L."/>
            <person name="Lee S.J."/>
            <person name="Angelova A."/>
            <person name="Kudrna D."/>
            <person name="Luo M."/>
            <person name="Affourtit J."/>
            <person name="Desany B."/>
            <person name="Knight J."/>
            <person name="Niazi F."/>
            <person name="Egholm M."/>
            <person name="Wing R.A."/>
        </authorList>
    </citation>
    <scope>NUCLEOTIDE SEQUENCE [LARGE SCALE GENOMIC DNA]</scope>
    <source>
        <strain evidence="2">cv. IRGC 105608</strain>
    </source>
</reference>
<sequence length="62" mass="6274">MGAARRLRFGLRAPAASAMSVLLLLLPSTLSLALSPPPAAVALSLVDVECIVGQAPGHSKPI</sequence>
<dbReference type="AlphaFoldDB" id="A0A0D3F2B9"/>
<protein>
    <submittedName>
        <fullName evidence="2">Uncharacterized protein</fullName>
    </submittedName>
</protein>
<evidence type="ECO:0000313" key="3">
    <source>
        <dbReference type="Proteomes" id="UP000026960"/>
    </source>
</evidence>
<reference evidence="2" key="2">
    <citation type="submission" date="2015-03" db="UniProtKB">
        <authorList>
            <consortium name="EnsemblPlants"/>
        </authorList>
    </citation>
    <scope>IDENTIFICATION</scope>
</reference>